<dbReference type="EMBL" id="JARKHS020017144">
    <property type="protein sequence ID" value="KAK8773270.1"/>
    <property type="molecule type" value="Genomic_DNA"/>
</dbReference>
<keyword evidence="3" id="KW-1185">Reference proteome</keyword>
<dbReference type="Proteomes" id="UP001321473">
    <property type="component" value="Unassembled WGS sequence"/>
</dbReference>
<evidence type="ECO:0000313" key="2">
    <source>
        <dbReference type="EMBL" id="KAK8773270.1"/>
    </source>
</evidence>
<organism evidence="2 3">
    <name type="scientific">Amblyomma americanum</name>
    <name type="common">Lone star tick</name>
    <dbReference type="NCBI Taxonomy" id="6943"/>
    <lineage>
        <taxon>Eukaryota</taxon>
        <taxon>Metazoa</taxon>
        <taxon>Ecdysozoa</taxon>
        <taxon>Arthropoda</taxon>
        <taxon>Chelicerata</taxon>
        <taxon>Arachnida</taxon>
        <taxon>Acari</taxon>
        <taxon>Parasitiformes</taxon>
        <taxon>Ixodida</taxon>
        <taxon>Ixodoidea</taxon>
        <taxon>Ixodidae</taxon>
        <taxon>Amblyomminae</taxon>
        <taxon>Amblyomma</taxon>
    </lineage>
</organism>
<name>A0AAQ4EF17_AMBAM</name>
<accession>A0AAQ4EF17</accession>
<feature type="signal peptide" evidence="1">
    <location>
        <begin position="1"/>
        <end position="17"/>
    </location>
</feature>
<evidence type="ECO:0008006" key="4">
    <source>
        <dbReference type="Google" id="ProtNLM"/>
    </source>
</evidence>
<feature type="chain" id="PRO_5042994022" description="Secreted protein" evidence="1">
    <location>
        <begin position="18"/>
        <end position="4197"/>
    </location>
</feature>
<keyword evidence="1" id="KW-0732">Signal</keyword>
<gene>
    <name evidence="2" type="ORF">V5799_012197</name>
</gene>
<sequence length="4197" mass="461988">MPPLLLIQVLLLGFADENDTCYNHTRLPVSTDTTFTDRPVHDTARLIRPPAGHFGWEVTSSSTTGIRADPQRFDFTGHGGPHEKLALSMPPLLLIQVLLLGFADENDTCYNHTRLPVSTDTTFTDRPVHDTARLIRPPAGHFGWEVTSSSTTGIRADHQRFDFTGHGGPHEKLALSMPPLLLIQVLLLGFADENDTCYNHTRLPVSTDTTFTDRPVHDTARLIRPPAGHFGWEVTSSSTTGIRADPQRFDFTGHGGPHEKLALSMPPLLLIQVLLLGFANENDTCYNHTRLPVSTDTTFTDRPVHDTARLIRPPAGHFGWEVTSSSTTGIRADPQRFDFTGHGGPHEKLALSMPPLLLIQVLLLGFADENDTCYNHTRLPVSTDTTFTDRPVHDTARLIRPPAGHFGWEVTSSSTTGIRADPQRFDFTGHGGPHEKLALSMPPLLLIQVLLLGFADENDTCYNHTRLPVSTDTTFTDRPVHDTARLIRPPAGHFGWEVTSSSTTGIRADPQRFDFIGHGGPHEKLALSMPPLLLIQVLLLGFADENDTCYNHTRLPVSTDTTFTDRPVHDTARLIRPPAGHFGWEVTSSSTTGIRADPQRFDFTGHGGPHEKLALSMPPLLLIQVLLLGFADENDTCYNHTRLPVSTDTTFTDRPVHDTARLIRPPAGHFGWEVTSSSTTGIRADPQRFDFIGHGGPHEKLALSMPPLLLIQVLLLGFADENDTCHNHTRLPVSTDTTFTDRPVHDTARLIRPPAGHFGWEVTSSSTTGIRADPQRFDFIGHGGPHEKLALSMPPLLLIQVLLLGFADENDTCYNHTRLPVSTDTTFTDRPVHDTARLIRPPAGHFGWEVTSSSTTGIRADPQRFDFIGHGGPHEKLALSMPPLLLIQVLLLGFADENDTCYNHTRLPVSTDTTFTDRPVHDTARLIRPPAGHFGWEVTSSSTTGIRADPQRFDFIGHGGPHEKLALSMPPLLLIQVLLLGFADENDTCYNHTRLPVSTDTTFTDRPVHDTARLIRPPAGHFGWEVTSSSTTGIRADPQRFDFIGHGGPHEKLALSMPPLLLIQVLLLGFADENDTCYNHTRLPVSTDTTFTDRPVHDTARLIRPPAGHFGWEVTSSSTTGIRADPQRFDFIGHGGPHGKLALSMPPLLLIQVLLLGFADENDTCYNHTRLPVSTDTTFTDRPVHDTARLIRPPAGHFGWEVTSSSTTGIRADPQRFDFIGHGGPHGKLALSMPPLLLIQVLLLGFADENDTCYNHTRLPVSTDTTFTDRPVHDTARLIRPPAGHFGWEVTSSSTTGIRADPQRFDFIGHGGPHGKLALSMPPLLLIQVLLLGFADENDTCYNHTRLPVSTDTTFTDRPVHDTARLIRPPAGHFGWEVTSSSTTGIRADPQRFDFIGHGGPHGKLALSMPPLLLIQVLLLGFADENDTCYNHTRLPVSTDTTFTDRPVHDTARLIRPPAGHFGWEVTSSSTTGIRADPQRFDFIGHGGPHEKLALSMPPLLLIQVLLLGFADENDTCYNHTRLPVSTDTTFTDRPVHDTARLIRPPAGHFGWEVTSSSTTGIRADPQRFDFIGHGGPHEKLALSMPPLLLIQVLLLGFADENDTCYNHTRLPVSTDTTFTDRPVHDTARLIRPPAGHFGWEVTSSSTTGIRADPQRFDFIGHGGPHEKLALSMPPLLLIQVLLLGFADENDTCYNHTRLPVSTDTTFTDRPVHDTARLIRPPAGHFGWEVTSSSTTGIRADPQRFDFIGHGGPHEKLALSMPPLLLIQVLLLGFADENDTCYNHTRLPVSTDTTFTDRPVHDTARLIRPPAGHFGWEVTSSSTTGIRADPQRFDFIGHGGPHEKLALSMPPLLLIQVLLLGFADENDTCYNHTRLPVSTDTTFTDRPVHDTARLIRPPAGHFGWEVTSSSTTGIRADPQRFDFIGHGGPHEKLALSMPPLLLIQVLLLGFADENDTCYNHTRLPVSTDTTFTDRPVHDTARLIRPPAGHFGWEVTSSSTTGIRADPQRFDFIGHGGPHEKLALSMPPLLLIQVLLLGFADENDTCYNHTRLPVSTDTTFTDRPVHDTARLIRPPAGHFGWEVTSSSTTGIRADPQRFDFIGHGGPHEKLALSMPPLLLIQVLLLGFADENDTCYNHTRLPVSTDTTFTDRPVHDTARLIRPPAGHFGWEVTSSSTTGIRADPQRFDFIGHGGPHEKLALSMPPLLLIQVLLLGFADENDTCYNHTRLPVSTDTTFTDRPVHDTARLIRPPAGHFGWEVTSSSTTGIRADPQRFDFIGHGGPHEKLALSMPPLLLIQVLLLGFADENDTCYNHTRLPVSTDTTFTDRPVHDTARLIRPPAGHFGWEVTSSSTTGIRADPQRFDFIGHGGPHEKLALSMPPLLLIQVLLLGFADENDTCYNHTRLPVSTDTTFTDRPVHDTARLIRPPAGHFGWEVTSSSTTGIRADPQRFDFIGHGGPHEKLALSMPPLLLIQVLLLGFADENDTCYNHTRLPVSTDTTFTDRPVHDTARLIRPPAGHFGWEVTSSSTTGIRADPQRFDFIGHGGPHEKLALSMPPLLLIQVLLLGFADENDTCYNHTRLPVSTDTTFTDRPVHDTARLIRPPAGHFGWEVTSSSTTGIRADPQRFDFIGHGGPHGKLALSMPPLLLIQVLLLGFADENDTCYNHTRLPVSTDTTFTDRPVHDTARLIRPPAGHFGWEVTSSSTTGIRADPQRFDFIGHGGPHGKLALSMPPLLLIQVLLLGFADENDTCYNHTRLPVSTDTTFTDRPVHDTARLIRPPAGHFGWEVTSSSTTGIRADPQRFDFIGHGGPHGKLALSMPPLLLIQVLLLGFADENDTCYNHTRLPVSTDTTFTDRPVHDTARLIRPPAGHFGWEVTSSSTTGIRADPQRFDFIGHGGPHGKLALSMPALLLIQVLLLGFADENDTCYNHTRLPVSTDTTFTDRPVHDTARLIRPPAGHFGWEVTSSSTTGIRADPQRFDFIGHGGPHGKLALSMPPLLLIQVLLLGFADENDTCYNHTRLPVSTDTTFTDRPVHDTARLIRPPAGHFGWEVTSSSTTGIRADPQRFDFIGHGGPHEKLALSMPPLLLIQVLLLGFADENDTCYNHTRLPVSTDTTFTDRPVHDTARLIRPPAGHFGWEVTSSSTTGIRADPQRFDFIGHGGPHEKLALSMPPLLLIQVLLLGFADENDTCYNHTRLPVSTDTTFTDRPVHDTGRLIRPPAGHFGWEVTSSSTTGIRADPQRFDFIGHGGPHEKLALSMPPLLLIQVLLLGFADENDTCYNHTRLPVSTDTTFTDRPVHDTARLIRPPAGHFGWEVTSSSTTGIRADPQRFDFIGHGGPHGKLALSMPPLLLIQVLLLGFADENDTCYNHTRLPVSTDTTFTDRPVHDTARLIRPPAGHFGWEVTSSSTTGIRADPQRFDFIGHGGPHEKLALSMPPLLLIQVLLLGFADENDTCYNHTRLPVSTDTTFTDRPVHDTARLIRPPAGHFGWEVTSSSTTGIRADPQRFDFIGHGGPHGKLALSMPPLLLIQVLLLGFADENDTCYNHTRLPVSTDTTFTDRPVHDTARLIRPPAGHFGWEVTSSSTTGIRADPQRFDFIGHGGPHEKLALSMPPLLLIQVLLLGFADENDTCYNHTRLPVSTDTTFTDRPVHDTARLIRPPAGHFGWEVTSSSTTGIRADPQRFDFIGHGGPHGKLALSMPALLLIQVLLLGFADENDTCYNHTRLPVSTDTTFTDRPVHDTARLIRPPAGHFGWEVTSSSTTGIRADPQRFDFIGHGGPHEKLALSMPPLLLIQVLLLGFADENDTCYNHTRLPVSTDTTFTDRPVHDTARLIRPPAGHFGWEVTSSSTTGIRADPQRFDFIGHGGPHGKLALSMPPLLLIQVLLLGFADENDTCYNHTRLPVSTDTTFTDRPVHDTARLIRPPAGHFGWEVTSSSTTGIRADPQRFDFIGHGGPHEKLALSMPPLLLIQVLLLGFADENDTCYNHTRLPVSTDTTFTDRPVHDTARLIRPPAGHFGWEVTSSSTTGIRADPQRFDFIGHGGPHGKLALSMPPLLLIQVLLLGFADENDTCYNHTRLPVSTDTTFTDRPVHDTARLIRPPAGHFGWEVTSSSTTGIRADPQRFDFIGHGGPHEKLALSMPPLLLIQNISALITNYIAVATCRARMCSFALRNRIILPEVSSFFYPATASRHAVRIMKIM</sequence>
<protein>
    <recommendedName>
        <fullName evidence="4">Secreted protein</fullName>
    </recommendedName>
</protein>
<reference evidence="2 3" key="1">
    <citation type="journal article" date="2023" name="Arcadia Sci">
        <title>De novo assembly of a long-read Amblyomma americanum tick genome.</title>
        <authorList>
            <person name="Chou S."/>
            <person name="Poskanzer K.E."/>
            <person name="Rollins M."/>
            <person name="Thuy-Boun P.S."/>
        </authorList>
    </citation>
    <scope>NUCLEOTIDE SEQUENCE [LARGE SCALE GENOMIC DNA]</scope>
    <source>
        <strain evidence="2">F_SG_1</strain>
        <tissue evidence="2">Salivary glands</tissue>
    </source>
</reference>
<evidence type="ECO:0000256" key="1">
    <source>
        <dbReference type="SAM" id="SignalP"/>
    </source>
</evidence>
<comment type="caution">
    <text evidence="2">The sequence shown here is derived from an EMBL/GenBank/DDBJ whole genome shotgun (WGS) entry which is preliminary data.</text>
</comment>
<proteinExistence type="predicted"/>
<evidence type="ECO:0000313" key="3">
    <source>
        <dbReference type="Proteomes" id="UP001321473"/>
    </source>
</evidence>